<organism evidence="1 2">
    <name type="scientific">Mycolicibacterium canariasense</name>
    <name type="common">Mycobacterium canariasense</name>
    <dbReference type="NCBI Taxonomy" id="228230"/>
    <lineage>
        <taxon>Bacteria</taxon>
        <taxon>Bacillati</taxon>
        <taxon>Actinomycetota</taxon>
        <taxon>Actinomycetes</taxon>
        <taxon>Mycobacteriales</taxon>
        <taxon>Mycobacteriaceae</taxon>
        <taxon>Mycolicibacterium</taxon>
    </lineage>
</organism>
<name>A0A117IA17_MYCCR</name>
<proteinExistence type="predicted"/>
<dbReference type="STRING" id="228230.RMCC_2653"/>
<dbReference type="Proteomes" id="UP000069443">
    <property type="component" value="Unassembled WGS sequence"/>
</dbReference>
<protein>
    <submittedName>
        <fullName evidence="1">Fimbrial-like adhesin protein</fullName>
    </submittedName>
</protein>
<sequence>MSDGDKWWTLRSNGFGGWLICNRRGQVVASGGPTGKKLIQAVLTR</sequence>
<dbReference type="AlphaFoldDB" id="A0A117IA17"/>
<comment type="caution">
    <text evidence="1">The sequence shown here is derived from an EMBL/GenBank/DDBJ whole genome shotgun (WGS) entry which is preliminary data.</text>
</comment>
<gene>
    <name evidence="1" type="ORF">RMCC_2653</name>
</gene>
<accession>A0A117IA17</accession>
<evidence type="ECO:0000313" key="2">
    <source>
        <dbReference type="Proteomes" id="UP000069443"/>
    </source>
</evidence>
<reference evidence="2" key="2">
    <citation type="submission" date="2016-02" db="EMBL/GenBank/DDBJ databases">
        <title>Draft genome sequence of five rapidly growing Mycobacterium species.</title>
        <authorList>
            <person name="Katahira K."/>
            <person name="Gotou Y."/>
            <person name="Iida K."/>
            <person name="Ogura Y."/>
            <person name="Hayashi T."/>
        </authorList>
    </citation>
    <scope>NUCLEOTIDE SEQUENCE [LARGE SCALE GENOMIC DNA]</scope>
    <source>
        <strain evidence="2">JCM15298</strain>
    </source>
</reference>
<reference evidence="2" key="1">
    <citation type="journal article" date="2016" name="Genome Announc.">
        <title>Draft Genome Sequences of Five Rapidly Growing Mycobacterium Species, M. thermoresistibile, M. fortuitum subsp. acetamidolyticum, M. canariasense, M. brisbanense, and M. novocastrense.</title>
        <authorList>
            <person name="Katahira K."/>
            <person name="Ogura Y."/>
            <person name="Gotoh Y."/>
            <person name="Hayashi T."/>
        </authorList>
    </citation>
    <scope>NUCLEOTIDE SEQUENCE [LARGE SCALE GENOMIC DNA]</scope>
    <source>
        <strain evidence="2">JCM15298</strain>
    </source>
</reference>
<evidence type="ECO:0000313" key="1">
    <source>
        <dbReference type="EMBL" id="GAS95687.1"/>
    </source>
</evidence>
<keyword evidence="2" id="KW-1185">Reference proteome</keyword>
<dbReference type="RefSeq" id="WP_165605325.1">
    <property type="nucleotide sequence ID" value="NZ_BCSY01000042.1"/>
</dbReference>
<dbReference type="EMBL" id="BCSY01000042">
    <property type="protein sequence ID" value="GAS95687.1"/>
    <property type="molecule type" value="Genomic_DNA"/>
</dbReference>